<dbReference type="PANTHER" id="PTHR12918">
    <property type="entry name" value="CYSTEINE DIOXYGENASE"/>
    <property type="match status" value="1"/>
</dbReference>
<evidence type="ECO:0000256" key="1">
    <source>
        <dbReference type="ARBA" id="ARBA00006622"/>
    </source>
</evidence>
<dbReference type="HOGENOM" id="CLU_118472_1_0_4"/>
<sequence length="188" mass="20683">MSTGPLDRFVQDLDTCWTETAGAEAALLPRVEALMRTLVAHDDWLDPAMAQPHPQYYQQYLLHADPQDRYSVVSFVWGPGQQTPIHDHTVWGVIGMLRGAERAQAYVLADDGTPRPSGPEEHLRPGDVACVSPRIGDVHRVRNGHDDRVSISIHAYGGNIGKIRRHVFPPEGGAAKDFVSGYSSPVRG</sequence>
<dbReference type="STRING" id="420662.Mpe_A0862"/>
<reference evidence="7 8" key="1">
    <citation type="journal article" date="2007" name="J. Bacteriol.">
        <title>Whole-genome analysis of the methyl tert-butyl ether-degrading beta-proteobacterium Methylibium petroleiphilum PM1.</title>
        <authorList>
            <person name="Kane S.R."/>
            <person name="Chakicherla A.Y."/>
            <person name="Chain P.S.G."/>
            <person name="Schmidt R."/>
            <person name="Shin M.W."/>
            <person name="Legler T.C."/>
            <person name="Scow K.M."/>
            <person name="Larimer F.W."/>
            <person name="Lucas S.M."/>
            <person name="Richardson P.M."/>
            <person name="Hristova K.R."/>
        </authorList>
    </citation>
    <scope>NUCLEOTIDE SEQUENCE [LARGE SCALE GENOMIC DNA]</scope>
    <source>
        <strain evidence="8">ATCC BAA-1232 / LMG 22953 / PM1</strain>
    </source>
</reference>
<evidence type="ECO:0000313" key="7">
    <source>
        <dbReference type="EMBL" id="ABM93824.1"/>
    </source>
</evidence>
<evidence type="ECO:0000256" key="3">
    <source>
        <dbReference type="ARBA" id="ARBA00022964"/>
    </source>
</evidence>
<dbReference type="Pfam" id="PF05995">
    <property type="entry name" value="CDO_I"/>
    <property type="match status" value="1"/>
</dbReference>
<evidence type="ECO:0008006" key="9">
    <source>
        <dbReference type="Google" id="ProtNLM"/>
    </source>
</evidence>
<keyword evidence="8" id="KW-1185">Reference proteome</keyword>
<evidence type="ECO:0000313" key="8">
    <source>
        <dbReference type="Proteomes" id="UP000000366"/>
    </source>
</evidence>
<protein>
    <recommendedName>
        <fullName evidence="9">Cysteine dioxygenase</fullName>
    </recommendedName>
</protein>
<proteinExistence type="inferred from homology"/>
<evidence type="ECO:0000256" key="5">
    <source>
        <dbReference type="ARBA" id="ARBA00023004"/>
    </source>
</evidence>
<keyword evidence="2 6" id="KW-0479">Metal-binding</keyword>
<dbReference type="SUPFAM" id="SSF51182">
    <property type="entry name" value="RmlC-like cupins"/>
    <property type="match status" value="1"/>
</dbReference>
<keyword evidence="3" id="KW-0223">Dioxygenase</keyword>
<evidence type="ECO:0000256" key="2">
    <source>
        <dbReference type="ARBA" id="ARBA00022723"/>
    </source>
</evidence>
<dbReference type="EMBL" id="CP000555">
    <property type="protein sequence ID" value="ABM93824.1"/>
    <property type="molecule type" value="Genomic_DNA"/>
</dbReference>
<evidence type="ECO:0000256" key="4">
    <source>
        <dbReference type="ARBA" id="ARBA00023002"/>
    </source>
</evidence>
<comment type="similarity">
    <text evidence="1">Belongs to the cysteine dioxygenase family.</text>
</comment>
<dbReference type="eggNOG" id="COG5553">
    <property type="taxonomic scope" value="Bacteria"/>
</dbReference>
<dbReference type="InterPro" id="IPR011051">
    <property type="entry name" value="RmlC_Cupin_sf"/>
</dbReference>
<dbReference type="GO" id="GO:0008198">
    <property type="term" value="F:ferrous iron binding"/>
    <property type="evidence" value="ECO:0007669"/>
    <property type="project" value="TreeGrafter"/>
</dbReference>
<name>A2SE35_METPP</name>
<dbReference type="CDD" id="cd10548">
    <property type="entry name" value="cupin_CDO"/>
    <property type="match status" value="1"/>
</dbReference>
<organism evidence="7 8">
    <name type="scientific">Methylibium petroleiphilum (strain ATCC BAA-1232 / LMG 22953 / PM1)</name>
    <dbReference type="NCBI Taxonomy" id="420662"/>
    <lineage>
        <taxon>Bacteria</taxon>
        <taxon>Pseudomonadati</taxon>
        <taxon>Pseudomonadota</taxon>
        <taxon>Betaproteobacteria</taxon>
        <taxon>Burkholderiales</taxon>
        <taxon>Sphaerotilaceae</taxon>
        <taxon>Methylibium</taxon>
    </lineage>
</organism>
<dbReference type="AlphaFoldDB" id="A2SE35"/>
<dbReference type="GO" id="GO:0016702">
    <property type="term" value="F:oxidoreductase activity, acting on single donors with incorporation of molecular oxygen, incorporation of two atoms of oxygen"/>
    <property type="evidence" value="ECO:0007669"/>
    <property type="project" value="InterPro"/>
</dbReference>
<keyword evidence="5 6" id="KW-0408">Iron</keyword>
<dbReference type="RefSeq" id="WP_011828462.1">
    <property type="nucleotide sequence ID" value="NC_008825.1"/>
</dbReference>
<gene>
    <name evidence="7" type="ordered locus">Mpe_A0862</name>
</gene>
<evidence type="ECO:0000256" key="6">
    <source>
        <dbReference type="PIRSR" id="PIRSR610300-51"/>
    </source>
</evidence>
<dbReference type="InterPro" id="IPR014710">
    <property type="entry name" value="RmlC-like_jellyroll"/>
</dbReference>
<feature type="binding site" evidence="6">
    <location>
        <position position="139"/>
    </location>
    <ligand>
        <name>Fe cation</name>
        <dbReference type="ChEBI" id="CHEBI:24875"/>
        <note>catalytic</note>
    </ligand>
</feature>
<feature type="binding site" evidence="6">
    <location>
        <position position="86"/>
    </location>
    <ligand>
        <name>Fe cation</name>
        <dbReference type="ChEBI" id="CHEBI:24875"/>
        <note>catalytic</note>
    </ligand>
</feature>
<dbReference type="InterPro" id="IPR010300">
    <property type="entry name" value="CDO_1"/>
</dbReference>
<dbReference type="Proteomes" id="UP000000366">
    <property type="component" value="Chromosome"/>
</dbReference>
<accession>A2SE35</accession>
<keyword evidence="4" id="KW-0560">Oxidoreductase</keyword>
<dbReference type="PANTHER" id="PTHR12918:SF1">
    <property type="entry name" value="CYSTEINE DIOXYGENASE TYPE 1"/>
    <property type="match status" value="1"/>
</dbReference>
<feature type="binding site" evidence="6">
    <location>
        <position position="88"/>
    </location>
    <ligand>
        <name>Fe cation</name>
        <dbReference type="ChEBI" id="CHEBI:24875"/>
        <note>catalytic</note>
    </ligand>
</feature>
<dbReference type="Gene3D" id="2.60.120.10">
    <property type="entry name" value="Jelly Rolls"/>
    <property type="match status" value="1"/>
</dbReference>
<dbReference type="KEGG" id="mpt:Mpe_A0862"/>